<name>A0A178IM21_9BACT</name>
<dbReference type="RefSeq" id="WP_068769210.1">
    <property type="nucleotide sequence ID" value="NZ_KV441839.1"/>
</dbReference>
<dbReference type="Proteomes" id="UP000078486">
    <property type="component" value="Unassembled WGS sequence"/>
</dbReference>
<evidence type="ECO:0000313" key="3">
    <source>
        <dbReference type="Proteomes" id="UP000078486"/>
    </source>
</evidence>
<protein>
    <recommendedName>
        <fullName evidence="4">DUF11 domain-containing protein</fullName>
    </recommendedName>
</protein>
<gene>
    <name evidence="2" type="ORF">AW736_05480</name>
</gene>
<feature type="signal peptide" evidence="1">
    <location>
        <begin position="1"/>
        <end position="26"/>
    </location>
</feature>
<evidence type="ECO:0008006" key="4">
    <source>
        <dbReference type="Google" id="ProtNLM"/>
    </source>
</evidence>
<keyword evidence="1" id="KW-0732">Signal</keyword>
<dbReference type="EMBL" id="LRRQ01000043">
    <property type="protein sequence ID" value="OAM90952.1"/>
    <property type="molecule type" value="Genomic_DNA"/>
</dbReference>
<reference evidence="2 3" key="1">
    <citation type="submission" date="2016-01" db="EMBL/GenBank/DDBJ databases">
        <title>High potential of lignocellulose degradation of a new Verrucomicrobia species.</title>
        <authorList>
            <person name="Wang Y."/>
            <person name="Shi Y."/>
            <person name="Qiu Z."/>
            <person name="Liu S."/>
            <person name="Yang H."/>
        </authorList>
    </citation>
    <scope>NUCLEOTIDE SEQUENCE [LARGE SCALE GENOMIC DNA]</scope>
    <source>
        <strain evidence="2 3">TSB47</strain>
    </source>
</reference>
<evidence type="ECO:0000313" key="2">
    <source>
        <dbReference type="EMBL" id="OAM90952.1"/>
    </source>
</evidence>
<dbReference type="AlphaFoldDB" id="A0A178IM21"/>
<proteinExistence type="predicted"/>
<dbReference type="STRING" id="1184151.AW736_05480"/>
<feature type="chain" id="PRO_5008089107" description="DUF11 domain-containing protein" evidence="1">
    <location>
        <begin position="27"/>
        <end position="171"/>
    </location>
</feature>
<organism evidence="2 3">
    <name type="scientific">Termitidicoccus mucosus</name>
    <dbReference type="NCBI Taxonomy" id="1184151"/>
    <lineage>
        <taxon>Bacteria</taxon>
        <taxon>Pseudomonadati</taxon>
        <taxon>Verrucomicrobiota</taxon>
        <taxon>Opitutia</taxon>
        <taxon>Opitutales</taxon>
        <taxon>Opitutaceae</taxon>
        <taxon>Termitidicoccus</taxon>
    </lineage>
</organism>
<accession>A0A178IM21</accession>
<keyword evidence="3" id="KW-1185">Reference proteome</keyword>
<comment type="caution">
    <text evidence="2">The sequence shown here is derived from an EMBL/GenBank/DDBJ whole genome shotgun (WGS) entry which is preliminary data.</text>
</comment>
<sequence length="171" mass="17546">MHMGKTFFVLLSAVAGLAFAMPQAAAQPLVVSLMAYKVTVTSEGREAFAVADKAQPSDVIEYRATYANASEHALTAVSPEIPIPVGLTWIAGGDPAGTAPAPTPPGPVAASLDGKTFAALPLLDDGGRPIAAALVRALRWSIPVIKPGETVTISVRATVNRTSANAETSAR</sequence>
<evidence type="ECO:0000256" key="1">
    <source>
        <dbReference type="SAM" id="SignalP"/>
    </source>
</evidence>